<dbReference type="AlphaFoldDB" id="A0A5D0CYB7"/>
<organism evidence="2 3">
    <name type="scientific">Paenibacillus faecis</name>
    <dbReference type="NCBI Taxonomy" id="862114"/>
    <lineage>
        <taxon>Bacteria</taxon>
        <taxon>Bacillati</taxon>
        <taxon>Bacillota</taxon>
        <taxon>Bacilli</taxon>
        <taxon>Bacillales</taxon>
        <taxon>Paenibacillaceae</taxon>
        <taxon>Paenibacillus</taxon>
    </lineage>
</organism>
<reference evidence="2 3" key="1">
    <citation type="submission" date="2019-08" db="EMBL/GenBank/DDBJ databases">
        <title>Genome sequencing of Paenibacillus faecis DSM 23593(T).</title>
        <authorList>
            <person name="Kook J.-K."/>
            <person name="Park S.-N."/>
            <person name="Lim Y.K."/>
        </authorList>
    </citation>
    <scope>NUCLEOTIDE SEQUENCE [LARGE SCALE GENOMIC DNA]</scope>
    <source>
        <strain evidence="2 3">DSM 23593</strain>
    </source>
</reference>
<name>A0A5D0CYB7_9BACL</name>
<dbReference type="Proteomes" id="UP000325218">
    <property type="component" value="Unassembled WGS sequence"/>
</dbReference>
<evidence type="ECO:0000259" key="1">
    <source>
        <dbReference type="PROSITE" id="PS51172"/>
    </source>
</evidence>
<feature type="domain" description="CBM3" evidence="1">
    <location>
        <begin position="1"/>
        <end position="124"/>
    </location>
</feature>
<dbReference type="InterPro" id="IPR001956">
    <property type="entry name" value="CBM3"/>
</dbReference>
<proteinExistence type="predicted"/>
<dbReference type="Pfam" id="PF00942">
    <property type="entry name" value="CBM_3"/>
    <property type="match status" value="1"/>
</dbReference>
<gene>
    <name evidence="2" type="ORF">FRY98_03130</name>
</gene>
<dbReference type="InterPro" id="IPR008965">
    <property type="entry name" value="CBM2/CBM3_carb-bd_dom_sf"/>
</dbReference>
<dbReference type="EMBL" id="VSDO01000001">
    <property type="protein sequence ID" value="TYA14690.1"/>
    <property type="molecule type" value="Genomic_DNA"/>
</dbReference>
<dbReference type="GO" id="GO:0030248">
    <property type="term" value="F:cellulose binding"/>
    <property type="evidence" value="ECO:0007669"/>
    <property type="project" value="InterPro"/>
</dbReference>
<comment type="caution">
    <text evidence="2">The sequence shown here is derived from an EMBL/GenBank/DDBJ whole genome shotgun (WGS) entry which is preliminary data.</text>
</comment>
<dbReference type="GO" id="GO:0005975">
    <property type="term" value="P:carbohydrate metabolic process"/>
    <property type="evidence" value="ECO:0007669"/>
    <property type="project" value="InterPro"/>
</dbReference>
<sequence>MAITEALPLKDVTLRYYFTVDGEQPQNFFCDWSQVGSANVTGRFVRLPAALAGADHYAEIGFTETAGTLSPGQSVDLQIRISKADWSNYSQSDDYSFDAVATAYAKTLKITGYVGGELQWGIEP</sequence>
<dbReference type="RefSeq" id="WP_148450284.1">
    <property type="nucleotide sequence ID" value="NZ_VSDO01000001.1"/>
</dbReference>
<protein>
    <recommendedName>
        <fullName evidence="1">CBM3 domain-containing protein</fullName>
    </recommendedName>
</protein>
<dbReference type="OrthoDB" id="154460at2"/>
<dbReference type="SMART" id="SM01067">
    <property type="entry name" value="CBM_3"/>
    <property type="match status" value="1"/>
</dbReference>
<evidence type="ECO:0000313" key="3">
    <source>
        <dbReference type="Proteomes" id="UP000325218"/>
    </source>
</evidence>
<evidence type="ECO:0000313" key="2">
    <source>
        <dbReference type="EMBL" id="TYA14690.1"/>
    </source>
</evidence>
<dbReference type="Gene3D" id="2.60.40.710">
    <property type="entry name" value="Endoglucanase-like"/>
    <property type="match status" value="1"/>
</dbReference>
<accession>A0A5D0CYB7</accession>
<keyword evidence="3" id="KW-1185">Reference proteome</keyword>
<dbReference type="InterPro" id="IPR036966">
    <property type="entry name" value="CBM3_sf"/>
</dbReference>
<dbReference type="SUPFAM" id="SSF49384">
    <property type="entry name" value="Carbohydrate-binding domain"/>
    <property type="match status" value="1"/>
</dbReference>
<dbReference type="PROSITE" id="PS51172">
    <property type="entry name" value="CBM3"/>
    <property type="match status" value="1"/>
</dbReference>